<evidence type="ECO:0000256" key="11">
    <source>
        <dbReference type="ARBA" id="ARBA00023444"/>
    </source>
</evidence>
<dbReference type="PANTHER" id="PTHR40255:SF1">
    <property type="entry name" value="PROTOPORPHYRINOGEN IX OXIDASE"/>
    <property type="match status" value="1"/>
</dbReference>
<protein>
    <recommendedName>
        <fullName evidence="14">Protoporphyrinogen IX oxidase</fullName>
    </recommendedName>
</protein>
<keyword evidence="6" id="KW-0479">Metal-binding</keyword>
<comment type="pathway">
    <text evidence="11">Porphyrin-containing compound metabolism.</text>
</comment>
<evidence type="ECO:0000256" key="8">
    <source>
        <dbReference type="ARBA" id="ARBA00023002"/>
    </source>
</evidence>
<feature type="transmembrane region" description="Helical" evidence="12">
    <location>
        <begin position="56"/>
        <end position="77"/>
    </location>
</feature>
<evidence type="ECO:0008006" key="14">
    <source>
        <dbReference type="Google" id="ProtNLM"/>
    </source>
</evidence>
<evidence type="ECO:0000256" key="5">
    <source>
        <dbReference type="ARBA" id="ARBA00022692"/>
    </source>
</evidence>
<sequence>MTLLYFKALHLIGVIVWFAGLFYLGRLFVYHREADERPEPQRGALKSQFAMMEKRLYYGITWPGLCITIFFGTAMLVEWGVQPWILTKIGLVVLLVLYHLWCGHLRKNLLYEKCGWSGKQFRLFNEIPTLLLVSIVFLVVFKEAFSWSVFLLILAGMMLVIGVTVNLMAKRREKEAVGENQS</sequence>
<evidence type="ECO:0000256" key="2">
    <source>
        <dbReference type="ARBA" id="ARBA00004651"/>
    </source>
</evidence>
<name>A0A381RCX2_9ZZZZ</name>
<keyword evidence="10 12" id="KW-0472">Membrane</keyword>
<dbReference type="PANTHER" id="PTHR40255">
    <property type="entry name" value="UPF0093 MEMBRANE PROTEIN SLR1790"/>
    <property type="match status" value="1"/>
</dbReference>
<gene>
    <name evidence="13" type="ORF">METZ01_LOCUS42456</name>
</gene>
<feature type="transmembrane region" description="Helical" evidence="12">
    <location>
        <begin position="123"/>
        <end position="141"/>
    </location>
</feature>
<evidence type="ECO:0000256" key="12">
    <source>
        <dbReference type="SAM" id="Phobius"/>
    </source>
</evidence>
<keyword evidence="7 12" id="KW-1133">Transmembrane helix</keyword>
<dbReference type="GO" id="GO:0016491">
    <property type="term" value="F:oxidoreductase activity"/>
    <property type="evidence" value="ECO:0007669"/>
    <property type="project" value="UniProtKB-KW"/>
</dbReference>
<reference evidence="13" key="1">
    <citation type="submission" date="2018-05" db="EMBL/GenBank/DDBJ databases">
        <authorList>
            <person name="Lanie J.A."/>
            <person name="Ng W.-L."/>
            <person name="Kazmierczak K.M."/>
            <person name="Andrzejewski T.M."/>
            <person name="Davidsen T.M."/>
            <person name="Wayne K.J."/>
            <person name="Tettelin H."/>
            <person name="Glass J.I."/>
            <person name="Rusch D."/>
            <person name="Podicherti R."/>
            <person name="Tsui H.-C.T."/>
            <person name="Winkler M.E."/>
        </authorList>
    </citation>
    <scope>NUCLEOTIDE SEQUENCE</scope>
</reference>
<comment type="cofactor">
    <cofactor evidence="1">
        <name>heme b</name>
        <dbReference type="ChEBI" id="CHEBI:60344"/>
    </cofactor>
</comment>
<evidence type="ECO:0000256" key="1">
    <source>
        <dbReference type="ARBA" id="ARBA00001970"/>
    </source>
</evidence>
<feature type="transmembrane region" description="Helical" evidence="12">
    <location>
        <begin position="83"/>
        <end position="102"/>
    </location>
</feature>
<keyword evidence="4" id="KW-0349">Heme</keyword>
<evidence type="ECO:0000256" key="3">
    <source>
        <dbReference type="ARBA" id="ARBA00022475"/>
    </source>
</evidence>
<dbReference type="EMBL" id="UINC01001826">
    <property type="protein sequence ID" value="SUZ89602.1"/>
    <property type="molecule type" value="Genomic_DNA"/>
</dbReference>
<keyword evidence="5 12" id="KW-0812">Transmembrane</keyword>
<dbReference type="GO" id="GO:0046872">
    <property type="term" value="F:metal ion binding"/>
    <property type="evidence" value="ECO:0007669"/>
    <property type="project" value="UniProtKB-KW"/>
</dbReference>
<dbReference type="HAMAP" id="MF_02239">
    <property type="entry name" value="HemJ"/>
    <property type="match status" value="1"/>
</dbReference>
<evidence type="ECO:0000256" key="7">
    <source>
        <dbReference type="ARBA" id="ARBA00022989"/>
    </source>
</evidence>
<dbReference type="InterPro" id="IPR005265">
    <property type="entry name" value="HemJ-like"/>
</dbReference>
<accession>A0A381RCX2</accession>
<evidence type="ECO:0000256" key="9">
    <source>
        <dbReference type="ARBA" id="ARBA00023004"/>
    </source>
</evidence>
<evidence type="ECO:0000256" key="4">
    <source>
        <dbReference type="ARBA" id="ARBA00022617"/>
    </source>
</evidence>
<feature type="transmembrane region" description="Helical" evidence="12">
    <location>
        <begin position="6"/>
        <end position="29"/>
    </location>
</feature>
<dbReference type="Pfam" id="PF03653">
    <property type="entry name" value="UPF0093"/>
    <property type="match status" value="1"/>
</dbReference>
<keyword evidence="9" id="KW-0408">Iron</keyword>
<evidence type="ECO:0000313" key="13">
    <source>
        <dbReference type="EMBL" id="SUZ89602.1"/>
    </source>
</evidence>
<organism evidence="13">
    <name type="scientific">marine metagenome</name>
    <dbReference type="NCBI Taxonomy" id="408172"/>
    <lineage>
        <taxon>unclassified sequences</taxon>
        <taxon>metagenomes</taxon>
        <taxon>ecological metagenomes</taxon>
    </lineage>
</organism>
<feature type="transmembrane region" description="Helical" evidence="12">
    <location>
        <begin position="147"/>
        <end position="169"/>
    </location>
</feature>
<proteinExistence type="inferred from homology"/>
<dbReference type="AlphaFoldDB" id="A0A381RCX2"/>
<comment type="subcellular location">
    <subcellularLocation>
        <location evidence="2">Cell membrane</location>
        <topology evidence="2">Multi-pass membrane protein</topology>
    </subcellularLocation>
</comment>
<keyword evidence="3" id="KW-1003">Cell membrane</keyword>
<keyword evidence="8" id="KW-0560">Oxidoreductase</keyword>
<dbReference type="GO" id="GO:0005886">
    <property type="term" value="C:plasma membrane"/>
    <property type="evidence" value="ECO:0007669"/>
    <property type="project" value="UniProtKB-SubCell"/>
</dbReference>
<evidence type="ECO:0000256" key="6">
    <source>
        <dbReference type="ARBA" id="ARBA00022723"/>
    </source>
</evidence>
<evidence type="ECO:0000256" key="10">
    <source>
        <dbReference type="ARBA" id="ARBA00023136"/>
    </source>
</evidence>